<evidence type="ECO:0000313" key="1">
    <source>
        <dbReference type="EMBL" id="KAH3687871.1"/>
    </source>
</evidence>
<name>A0A9P8TQW6_WICPI</name>
<sequence length="168" mass="18156">MEARLLVSASDPSKSLLMYSIGSSSNSSSSEVRTLKFGMMIRSEISLMATSLLKMSECVGSLTTVVRNDSSFDVRISNLCCGPMVVSKFQVDWMNCGNNGSNTSSYLAVYNCINSQMEVLTLERMSTSSSSSSSSLSFGLKKGESKTRYLCMIPIPTLRLSSKNSGIS</sequence>
<dbReference type="AlphaFoldDB" id="A0A9P8TQW6"/>
<organism evidence="1 2">
    <name type="scientific">Wickerhamomyces pijperi</name>
    <name type="common">Yeast</name>
    <name type="synonym">Pichia pijperi</name>
    <dbReference type="NCBI Taxonomy" id="599730"/>
    <lineage>
        <taxon>Eukaryota</taxon>
        <taxon>Fungi</taxon>
        <taxon>Dikarya</taxon>
        <taxon>Ascomycota</taxon>
        <taxon>Saccharomycotina</taxon>
        <taxon>Saccharomycetes</taxon>
        <taxon>Phaffomycetales</taxon>
        <taxon>Wickerhamomycetaceae</taxon>
        <taxon>Wickerhamomyces</taxon>
    </lineage>
</organism>
<dbReference type="EMBL" id="JAEUBG010000605">
    <property type="protein sequence ID" value="KAH3687871.1"/>
    <property type="molecule type" value="Genomic_DNA"/>
</dbReference>
<protein>
    <submittedName>
        <fullName evidence="1">Uncharacterized protein</fullName>
    </submittedName>
</protein>
<dbReference type="Proteomes" id="UP000774326">
    <property type="component" value="Unassembled WGS sequence"/>
</dbReference>
<comment type="caution">
    <text evidence="1">The sequence shown here is derived from an EMBL/GenBank/DDBJ whole genome shotgun (WGS) entry which is preliminary data.</text>
</comment>
<evidence type="ECO:0000313" key="2">
    <source>
        <dbReference type="Proteomes" id="UP000774326"/>
    </source>
</evidence>
<gene>
    <name evidence="1" type="ORF">WICPIJ_001164</name>
</gene>
<keyword evidence="2" id="KW-1185">Reference proteome</keyword>
<accession>A0A9P8TQW6</accession>
<reference evidence="1" key="1">
    <citation type="journal article" date="2021" name="Open Biol.">
        <title>Shared evolutionary footprints suggest mitochondrial oxidative damage underlies multiple complex I losses in fungi.</title>
        <authorList>
            <person name="Schikora-Tamarit M.A."/>
            <person name="Marcet-Houben M."/>
            <person name="Nosek J."/>
            <person name="Gabaldon T."/>
        </authorList>
    </citation>
    <scope>NUCLEOTIDE SEQUENCE</scope>
    <source>
        <strain evidence="1">CBS2887</strain>
    </source>
</reference>
<proteinExistence type="predicted"/>
<reference evidence="1" key="2">
    <citation type="submission" date="2021-01" db="EMBL/GenBank/DDBJ databases">
        <authorList>
            <person name="Schikora-Tamarit M.A."/>
        </authorList>
    </citation>
    <scope>NUCLEOTIDE SEQUENCE</scope>
    <source>
        <strain evidence="1">CBS2887</strain>
    </source>
</reference>